<gene>
    <name evidence="2" type="ORF">OCS65_25420</name>
</gene>
<dbReference type="PANTHER" id="PTHR33744:SF17">
    <property type="entry name" value="CONSERVED PROTEIN"/>
    <property type="match status" value="1"/>
</dbReference>
<evidence type="ECO:0000313" key="2">
    <source>
        <dbReference type="EMBL" id="UYF93735.1"/>
    </source>
</evidence>
<dbReference type="EMBL" id="CP106982">
    <property type="protein sequence ID" value="UYF93735.1"/>
    <property type="molecule type" value="Genomic_DNA"/>
</dbReference>
<dbReference type="Pfam" id="PF13556">
    <property type="entry name" value="HTH_30"/>
    <property type="match status" value="1"/>
</dbReference>
<dbReference type="AlphaFoldDB" id="A0AA46P3W0"/>
<feature type="domain" description="PucR C-terminal helix-turn-helix" evidence="1">
    <location>
        <begin position="436"/>
        <end position="493"/>
    </location>
</feature>
<protein>
    <submittedName>
        <fullName evidence="2">Helix-turn-helix domain-containing protein</fullName>
    </submittedName>
</protein>
<name>A0AA46P3W0_9NOCA</name>
<dbReference type="InterPro" id="IPR042070">
    <property type="entry name" value="PucR_C-HTH_sf"/>
</dbReference>
<dbReference type="Proteomes" id="UP001163947">
    <property type="component" value="Chromosome"/>
</dbReference>
<dbReference type="InterPro" id="IPR025736">
    <property type="entry name" value="PucR_C-HTH_dom"/>
</dbReference>
<dbReference type="Gene3D" id="1.10.10.2840">
    <property type="entry name" value="PucR C-terminal helix-turn-helix domain"/>
    <property type="match status" value="1"/>
</dbReference>
<accession>A0AA46P3W0</accession>
<proteinExistence type="predicted"/>
<dbReference type="InterPro" id="IPR051448">
    <property type="entry name" value="CdaR-like_regulators"/>
</dbReference>
<dbReference type="RefSeq" id="WP_231772031.1">
    <property type="nucleotide sequence ID" value="NZ_CP088969.1"/>
</dbReference>
<evidence type="ECO:0000313" key="3">
    <source>
        <dbReference type="Proteomes" id="UP001163947"/>
    </source>
</evidence>
<dbReference type="PANTHER" id="PTHR33744">
    <property type="entry name" value="CARBOHYDRATE DIACID REGULATOR"/>
    <property type="match status" value="1"/>
</dbReference>
<dbReference type="GeneID" id="83623830"/>
<reference evidence="2" key="1">
    <citation type="submission" date="2022-09" db="EMBL/GenBank/DDBJ databases">
        <title>The genome sequence of Rhodococcus aetherivorans N1.</title>
        <authorList>
            <person name="Jiang W."/>
        </authorList>
    </citation>
    <scope>NUCLEOTIDE SEQUENCE</scope>
    <source>
        <strain evidence="2">N1</strain>
    </source>
</reference>
<sequence length="501" mass="52810">MTTVGDIADLAGLRALTPDAVARMRNVPVKTLRQIDPSAPISCGESSIAYLPSAVWASLSSPESTAGALRAEGAVAVIVDNDDWDLPPEFLTECVRQSIPVFVLPSSLPFSRLGTVLDPNASSVAKPADTDADTLRDALDAFVAGGDVRAWLVMQGCVLTRAPTVDMEFLARATARPPVPLDRISASAAVIHTVLPSSGHTMVLANPSRTGWDVRLVRRLAERLDACVHAVEVARSARRQSENALVRELITATVAAEALDPWAHSLGLEPGSRIRAVAIVAAEPAGFRAEPAVAALQDLGLRADGTCVAGAHDDGAYALITMDGGTGPGGVDDGPAFDHHLEVLKALFTRRHGAAAAVGTSSCVLRGSDDLVRALISARQLAERDARAARTGGHSVPLPAPLAATLLAAEPRLAAVLDRALLKPVVDYDDQKGSRYLETLRTFLALDAHWGATAAELGIHINTLRYRLARIERLTGRGLHTTADRTDFYLALVLRESGGGD</sequence>
<evidence type="ECO:0000259" key="1">
    <source>
        <dbReference type="Pfam" id="PF13556"/>
    </source>
</evidence>
<organism evidence="2 3">
    <name type="scientific">Rhodococcus aetherivorans</name>
    <dbReference type="NCBI Taxonomy" id="191292"/>
    <lineage>
        <taxon>Bacteria</taxon>
        <taxon>Bacillati</taxon>
        <taxon>Actinomycetota</taxon>
        <taxon>Actinomycetes</taxon>
        <taxon>Mycobacteriales</taxon>
        <taxon>Nocardiaceae</taxon>
        <taxon>Rhodococcus</taxon>
    </lineage>
</organism>